<dbReference type="EMBL" id="MRCU01000008">
    <property type="protein sequence ID" value="RKK13543.1"/>
    <property type="molecule type" value="Genomic_DNA"/>
</dbReference>
<name>A0A3L6N9R8_FUSOX</name>
<proteinExistence type="predicted"/>
<protein>
    <submittedName>
        <fullName evidence="1">Uncharacterized protein</fullName>
    </submittedName>
</protein>
<organism evidence="1 2">
    <name type="scientific">Fusarium oxysporum f. sp. cepae</name>
    <dbReference type="NCBI Taxonomy" id="396571"/>
    <lineage>
        <taxon>Eukaryota</taxon>
        <taxon>Fungi</taxon>
        <taxon>Dikarya</taxon>
        <taxon>Ascomycota</taxon>
        <taxon>Pezizomycotina</taxon>
        <taxon>Sordariomycetes</taxon>
        <taxon>Hypocreomycetidae</taxon>
        <taxon>Hypocreales</taxon>
        <taxon>Nectriaceae</taxon>
        <taxon>Fusarium</taxon>
        <taxon>Fusarium oxysporum species complex</taxon>
    </lineage>
</organism>
<dbReference type="AlphaFoldDB" id="A0A3L6N9R8"/>
<reference evidence="1 2" key="1">
    <citation type="journal article" date="2018" name="Sci. Rep.">
        <title>Characterisation of pathogen-specific regions and novel effector candidates in Fusarium oxysporum f. sp. cepae.</title>
        <authorList>
            <person name="Armitage A.D."/>
            <person name="Taylor A."/>
            <person name="Sobczyk M.K."/>
            <person name="Baxter L."/>
            <person name="Greenfield B.P."/>
            <person name="Bates H.J."/>
            <person name="Wilson F."/>
            <person name="Jackson A.C."/>
            <person name="Ott S."/>
            <person name="Harrison R.J."/>
            <person name="Clarkson J.P."/>
        </authorList>
    </citation>
    <scope>NUCLEOTIDE SEQUENCE [LARGE SCALE GENOMIC DNA]</scope>
    <source>
        <strain evidence="1 2">FoC_Fus2</strain>
    </source>
</reference>
<comment type="caution">
    <text evidence="1">The sequence shown here is derived from an EMBL/GenBank/DDBJ whole genome shotgun (WGS) entry which is preliminary data.</text>
</comment>
<gene>
    <name evidence="1" type="ORF">BFJ65_g12767</name>
</gene>
<evidence type="ECO:0000313" key="1">
    <source>
        <dbReference type="EMBL" id="RKK13543.1"/>
    </source>
</evidence>
<sequence>MANGCRFLTAISALSILYRLMLNRQCGKLVSECNSCLS</sequence>
<dbReference type="Proteomes" id="UP000270866">
    <property type="component" value="Chromosome 10"/>
</dbReference>
<evidence type="ECO:0000313" key="2">
    <source>
        <dbReference type="Proteomes" id="UP000270866"/>
    </source>
</evidence>
<accession>A0A3L6N9R8</accession>